<dbReference type="eggNOG" id="COG1376">
    <property type="taxonomic scope" value="Bacteria"/>
</dbReference>
<feature type="active site" description="Proton donor/acceptor" evidence="9">
    <location>
        <position position="223"/>
    </location>
</feature>
<evidence type="ECO:0000313" key="12">
    <source>
        <dbReference type="EMBL" id="ABK43018.1"/>
    </source>
</evidence>
<keyword evidence="6 9" id="KW-0133">Cell shape</keyword>
<feature type="domain" description="L,D-TPase catalytic" evidence="11">
    <location>
        <begin position="133"/>
        <end position="263"/>
    </location>
</feature>
<dbReference type="AlphaFoldDB" id="A0L4X5"/>
<dbReference type="PANTHER" id="PTHR30582">
    <property type="entry name" value="L,D-TRANSPEPTIDASE"/>
    <property type="match status" value="1"/>
</dbReference>
<dbReference type="UniPathway" id="UPA00219"/>
<dbReference type="Pfam" id="PF03734">
    <property type="entry name" value="YkuD"/>
    <property type="match status" value="1"/>
</dbReference>
<evidence type="ECO:0000256" key="4">
    <source>
        <dbReference type="ARBA" id="ARBA00022679"/>
    </source>
</evidence>
<dbReference type="SUPFAM" id="SSF141523">
    <property type="entry name" value="L,D-transpeptidase catalytic domain-like"/>
    <property type="match status" value="1"/>
</dbReference>
<keyword evidence="7 9" id="KW-0573">Peptidoglycan synthesis</keyword>
<dbReference type="HOGENOM" id="CLU_046834_1_0_5"/>
<keyword evidence="5" id="KW-0378">Hydrolase</keyword>
<name>A0L4X5_MAGMM</name>
<dbReference type="Gene3D" id="2.40.440.10">
    <property type="entry name" value="L,D-transpeptidase catalytic domain-like"/>
    <property type="match status" value="1"/>
</dbReference>
<keyword evidence="3" id="KW-0328">Glycosyltransferase</keyword>
<dbReference type="GO" id="GO:0071555">
    <property type="term" value="P:cell wall organization"/>
    <property type="evidence" value="ECO:0007669"/>
    <property type="project" value="UniProtKB-UniRule"/>
</dbReference>
<dbReference type="InterPro" id="IPR005490">
    <property type="entry name" value="LD_TPept_cat_dom"/>
</dbReference>
<evidence type="ECO:0000259" key="11">
    <source>
        <dbReference type="PROSITE" id="PS52029"/>
    </source>
</evidence>
<reference evidence="13" key="1">
    <citation type="journal article" date="2009" name="Appl. Environ. Microbiol.">
        <title>Complete genome sequence of the chemolithoautotrophic marine magnetotactic coccus strain MC-1.</title>
        <authorList>
            <person name="Schubbe S."/>
            <person name="Williams T.J."/>
            <person name="Xie G."/>
            <person name="Kiss H.E."/>
            <person name="Brettin T.S."/>
            <person name="Martinez D."/>
            <person name="Ross C.A."/>
            <person name="Schuler D."/>
            <person name="Cox B.L."/>
            <person name="Nealson K.H."/>
            <person name="Bazylinski D.A."/>
        </authorList>
    </citation>
    <scope>NUCLEOTIDE SEQUENCE [LARGE SCALE GENOMIC DNA]</scope>
    <source>
        <strain evidence="13">ATCC BAA-1437 / JCM 17883 / MC-1</strain>
    </source>
</reference>
<feature type="chain" id="PRO_5002626439" evidence="10">
    <location>
        <begin position="29"/>
        <end position="362"/>
    </location>
</feature>
<dbReference type="RefSeq" id="WP_011712185.1">
    <property type="nucleotide sequence ID" value="NC_008576.1"/>
</dbReference>
<feature type="active site" description="Nucleophile" evidence="9">
    <location>
        <position position="239"/>
    </location>
</feature>
<evidence type="ECO:0000256" key="5">
    <source>
        <dbReference type="ARBA" id="ARBA00022801"/>
    </source>
</evidence>
<dbReference type="CDD" id="cd16913">
    <property type="entry name" value="YkuD_like"/>
    <property type="match status" value="1"/>
</dbReference>
<dbReference type="InterPro" id="IPR050979">
    <property type="entry name" value="LD-transpeptidase"/>
</dbReference>
<dbReference type="STRING" id="156889.Mmc1_0493"/>
<evidence type="ECO:0000313" key="13">
    <source>
        <dbReference type="Proteomes" id="UP000002586"/>
    </source>
</evidence>
<evidence type="ECO:0000256" key="2">
    <source>
        <dbReference type="ARBA" id="ARBA00005992"/>
    </source>
</evidence>
<evidence type="ECO:0000256" key="10">
    <source>
        <dbReference type="SAM" id="SignalP"/>
    </source>
</evidence>
<dbReference type="OrthoDB" id="8478453at2"/>
<dbReference type="EMBL" id="CP000471">
    <property type="protein sequence ID" value="ABK43018.1"/>
    <property type="molecule type" value="Genomic_DNA"/>
</dbReference>
<dbReference type="InterPro" id="IPR038063">
    <property type="entry name" value="Transpep_catalytic_dom"/>
</dbReference>
<keyword evidence="13" id="KW-1185">Reference proteome</keyword>
<dbReference type="PANTHER" id="PTHR30582:SF24">
    <property type="entry name" value="L,D-TRANSPEPTIDASE ERFK_SRFK-RELATED"/>
    <property type="match status" value="1"/>
</dbReference>
<keyword evidence="8 9" id="KW-0961">Cell wall biogenesis/degradation</keyword>
<gene>
    <name evidence="12" type="ordered locus">Mmc1_0493</name>
</gene>
<dbReference type="GO" id="GO:0018104">
    <property type="term" value="P:peptidoglycan-protein cross-linking"/>
    <property type="evidence" value="ECO:0007669"/>
    <property type="project" value="TreeGrafter"/>
</dbReference>
<dbReference type="GO" id="GO:0071972">
    <property type="term" value="F:peptidoglycan L,D-transpeptidase activity"/>
    <property type="evidence" value="ECO:0007669"/>
    <property type="project" value="TreeGrafter"/>
</dbReference>
<comment type="pathway">
    <text evidence="1 9">Cell wall biogenesis; peptidoglycan biosynthesis.</text>
</comment>
<comment type="similarity">
    <text evidence="2">Belongs to the YkuD family.</text>
</comment>
<accession>A0L4X5</accession>
<evidence type="ECO:0000256" key="8">
    <source>
        <dbReference type="ARBA" id="ARBA00023316"/>
    </source>
</evidence>
<evidence type="ECO:0000256" key="6">
    <source>
        <dbReference type="ARBA" id="ARBA00022960"/>
    </source>
</evidence>
<evidence type="ECO:0000256" key="1">
    <source>
        <dbReference type="ARBA" id="ARBA00004752"/>
    </source>
</evidence>
<keyword evidence="4" id="KW-0808">Transferase</keyword>
<evidence type="ECO:0000256" key="7">
    <source>
        <dbReference type="ARBA" id="ARBA00022984"/>
    </source>
</evidence>
<dbReference type="GO" id="GO:0008360">
    <property type="term" value="P:regulation of cell shape"/>
    <property type="evidence" value="ECO:0007669"/>
    <property type="project" value="UniProtKB-UniRule"/>
</dbReference>
<dbReference type="KEGG" id="mgm:Mmc1_0493"/>
<evidence type="ECO:0000256" key="3">
    <source>
        <dbReference type="ARBA" id="ARBA00022676"/>
    </source>
</evidence>
<dbReference type="PROSITE" id="PS51257">
    <property type="entry name" value="PROKAR_LIPOPROTEIN"/>
    <property type="match status" value="1"/>
</dbReference>
<protein>
    <submittedName>
        <fullName evidence="12">ErfK/YbiS/YcfS/YnhG family protein</fullName>
    </submittedName>
</protein>
<proteinExistence type="inferred from homology"/>
<organism evidence="12 13">
    <name type="scientific">Magnetococcus marinus (strain ATCC BAA-1437 / JCM 17883 / MC-1)</name>
    <dbReference type="NCBI Taxonomy" id="156889"/>
    <lineage>
        <taxon>Bacteria</taxon>
        <taxon>Pseudomonadati</taxon>
        <taxon>Pseudomonadota</taxon>
        <taxon>Magnetococcia</taxon>
        <taxon>Magnetococcales</taxon>
        <taxon>Magnetococcaceae</taxon>
        <taxon>Magnetococcus</taxon>
    </lineage>
</organism>
<dbReference type="PROSITE" id="PS52029">
    <property type="entry name" value="LD_TPASE"/>
    <property type="match status" value="1"/>
</dbReference>
<sequence precursor="true">MKKWHYQRSLLSMALLLFSSLSFGCASAFGNQNWKWFDGTEKDGLKNLQLDSTLAHKNRPLPYANKNEVIGSGAFNYRIQGHETLLLLARTYDLGYNEVSLANPKMDAWAPKKGQEVFLSMTHVLPTDIHQGTALVINLPEMRLYHRRADGRLETFPVGIGREGFDTPISRAKIIRKKSAPSWYVPASIREENPKLPAVIPPGASNPLGSHAIYLSLPGYLIHGTNKPYGIGRRVSHGCIRMYPEDIPRLYTSARVGATVAIVNEPAKAGWFGDNLLLEIYPGLPTRKKGEKETTPPQPMEEQAAMSIRKALERRSGYSAKIDWDLVRGMARAPDGIPRVVGRMLVGDDVKQLVPVRLIEPR</sequence>
<feature type="signal peptide" evidence="10">
    <location>
        <begin position="1"/>
        <end position="28"/>
    </location>
</feature>
<keyword evidence="10" id="KW-0732">Signal</keyword>
<dbReference type="Proteomes" id="UP000002586">
    <property type="component" value="Chromosome"/>
</dbReference>
<dbReference type="GO" id="GO:0005576">
    <property type="term" value="C:extracellular region"/>
    <property type="evidence" value="ECO:0007669"/>
    <property type="project" value="TreeGrafter"/>
</dbReference>
<dbReference type="GO" id="GO:0016757">
    <property type="term" value="F:glycosyltransferase activity"/>
    <property type="evidence" value="ECO:0007669"/>
    <property type="project" value="UniProtKB-KW"/>
</dbReference>
<evidence type="ECO:0000256" key="9">
    <source>
        <dbReference type="PROSITE-ProRule" id="PRU01373"/>
    </source>
</evidence>
<reference evidence="12 13" key="2">
    <citation type="journal article" date="2012" name="Int. J. Syst. Evol. Microbiol.">
        <title>Magnetococcus marinus gen. nov., sp. nov., a marine, magnetotactic bacterium that represents a novel lineage (Magnetococcaceae fam. nov.; Magnetococcales ord. nov.) at the base of the Alphaproteobacteria.</title>
        <authorList>
            <person name="Bazylinski D.A."/>
            <person name="Williams T.J."/>
            <person name="Lefevre C.T."/>
            <person name="Berg R.J."/>
            <person name="Zhang C.L."/>
            <person name="Bowser S.S."/>
            <person name="Dean A.J."/>
            <person name="Beveridge T.J."/>
        </authorList>
    </citation>
    <scope>NUCLEOTIDE SEQUENCE [LARGE SCALE GENOMIC DNA]</scope>
    <source>
        <strain evidence="13">ATCC BAA-1437 / JCM 17883 / MC-1</strain>
    </source>
</reference>